<dbReference type="Proteomes" id="UP000239720">
    <property type="component" value="Unassembled WGS sequence"/>
</dbReference>
<dbReference type="RefSeq" id="WP_105367366.1">
    <property type="nucleotide sequence ID" value="NZ_NEMB01000003.1"/>
</dbReference>
<evidence type="ECO:0000259" key="2">
    <source>
        <dbReference type="Pfam" id="PF01610"/>
    </source>
</evidence>
<feature type="compositionally biased region" description="Basic and acidic residues" evidence="1">
    <location>
        <begin position="265"/>
        <end position="285"/>
    </location>
</feature>
<dbReference type="EMBL" id="NEMB01000003">
    <property type="protein sequence ID" value="PQQ65433.1"/>
    <property type="molecule type" value="Genomic_DNA"/>
</dbReference>
<name>A0A2S8R6M6_9FIRM</name>
<dbReference type="AlphaFoldDB" id="A0A2S8R6M6"/>
<feature type="region of interest" description="Disordered" evidence="1">
    <location>
        <begin position="259"/>
        <end position="285"/>
    </location>
</feature>
<proteinExistence type="predicted"/>
<protein>
    <recommendedName>
        <fullName evidence="2">Transposase IS204/IS1001/IS1096/IS1165 DDE domain-containing protein</fullName>
    </recommendedName>
</protein>
<gene>
    <name evidence="3" type="ORF">B9R14_00680</name>
</gene>
<comment type="caution">
    <text evidence="3">The sequence shown here is derived from an EMBL/GenBank/DDBJ whole genome shotgun (WGS) entry which is preliminary data.</text>
</comment>
<evidence type="ECO:0000313" key="3">
    <source>
        <dbReference type="EMBL" id="PQQ65433.1"/>
    </source>
</evidence>
<feature type="domain" description="Transposase IS204/IS1001/IS1096/IS1165 DDE" evidence="2">
    <location>
        <begin position="159"/>
        <end position="256"/>
    </location>
</feature>
<organism evidence="3 4">
    <name type="scientific">Acetivibrio saccincola</name>
    <dbReference type="NCBI Taxonomy" id="1677857"/>
    <lineage>
        <taxon>Bacteria</taxon>
        <taxon>Bacillati</taxon>
        <taxon>Bacillota</taxon>
        <taxon>Clostridia</taxon>
        <taxon>Eubacteriales</taxon>
        <taxon>Oscillospiraceae</taxon>
        <taxon>Acetivibrio</taxon>
    </lineage>
</organism>
<dbReference type="PANTHER" id="PTHR33498">
    <property type="entry name" value="TRANSPOSASE FOR INSERTION SEQUENCE ELEMENT IS1557"/>
    <property type="match status" value="1"/>
</dbReference>
<evidence type="ECO:0000313" key="4">
    <source>
        <dbReference type="Proteomes" id="UP000239720"/>
    </source>
</evidence>
<dbReference type="InterPro" id="IPR002560">
    <property type="entry name" value="Transposase_DDE"/>
</dbReference>
<accession>A0A2S8R6M6</accession>
<dbReference type="InterPro" id="IPR047951">
    <property type="entry name" value="Transpos_ISL3"/>
</dbReference>
<sequence>MLNKMSLQHFFNPDMKVTSFKEFKDKIVIKIKSKTKKQFCTLCRSESSYHQATYKRVIDDLPLFGKPVQLIVTAYKYKCFIPDCEQKIFCEELYGFAGKYRRRSQRCEDLIAAIGLNTSCESGALICNLMGINVSGDTVIRILHHKVKELSEEKCSDVIGVDDWAYKKRHTYGTVICDGVTHNPITILDGRNGTELKKWLKNNKHIKTVIRDRAGAYASAISQVIPDAIQVADRFHLFNNFMHAVKDAINSQLPEKINISEEQDSEKNDVFEKEAKTESKKKSNK</sequence>
<dbReference type="OrthoDB" id="2110692at2"/>
<dbReference type="PANTHER" id="PTHR33498:SF1">
    <property type="entry name" value="TRANSPOSASE FOR INSERTION SEQUENCE ELEMENT IS1557"/>
    <property type="match status" value="1"/>
</dbReference>
<dbReference type="NCBIfam" id="NF033550">
    <property type="entry name" value="transpos_ISL3"/>
    <property type="match status" value="1"/>
</dbReference>
<reference evidence="3 4" key="1">
    <citation type="journal article" date="2018" name="Syst. Appl. Microbiol.">
        <title>Characterization and high-quality draft genome sequence of Herbivorax saccincola A7, an anaerobic, alkaliphilic, thermophilic, cellulolytic, and xylanolytic bacterium.</title>
        <authorList>
            <person name="Aikawa S."/>
            <person name="Baramee S."/>
            <person name="Sermsathanaswadi J."/>
            <person name="Thianheng P."/>
            <person name="Tachaapaikoon C."/>
            <person name="Shikata A."/>
            <person name="Waeonukul R."/>
            <person name="Pason P."/>
            <person name="Ratanakhanokchai K."/>
            <person name="Kosugi A."/>
        </authorList>
    </citation>
    <scope>NUCLEOTIDE SEQUENCE [LARGE SCALE GENOMIC DNA]</scope>
    <source>
        <strain evidence="3 4">A7</strain>
    </source>
</reference>
<evidence type="ECO:0000256" key="1">
    <source>
        <dbReference type="SAM" id="MobiDB-lite"/>
    </source>
</evidence>
<dbReference type="Pfam" id="PF01610">
    <property type="entry name" value="DDE_Tnp_ISL3"/>
    <property type="match status" value="1"/>
</dbReference>